<sequence length="212" mass="22465">MKDPASGTPGPQPQKPFSELLQEIGADERIERVSVALLLEAMSARAFGAMLLIFALPNTIPNIPGTSAILAIPLLYLSGQMLTGRPPHLPQAIAGRSMARGDFARMVARLAPAVARAERLLRPRLHALVSPMAHRFIGALCMILSIVLILPVPMGNMLPALALSVIALGLLERDGLWVLSGVIVAILSLVIVSGVIWALIRTAAFVLANVLA</sequence>
<keyword evidence="1" id="KW-0472">Membrane</keyword>
<dbReference type="PANTHER" id="PTHR41795">
    <property type="entry name" value="EXOPOLYSACCHARIDE SYNTHESIS PROTEIN"/>
    <property type="match status" value="1"/>
</dbReference>
<feature type="transmembrane region" description="Helical" evidence="1">
    <location>
        <begin position="175"/>
        <end position="200"/>
    </location>
</feature>
<feature type="transmembrane region" description="Helical" evidence="1">
    <location>
        <begin position="62"/>
        <end position="79"/>
    </location>
</feature>
<dbReference type="PIRSF" id="PIRSF033239">
    <property type="entry name" value="ExoD"/>
    <property type="match status" value="1"/>
</dbReference>
<dbReference type="Proteomes" id="UP000199054">
    <property type="component" value="Unassembled WGS sequence"/>
</dbReference>
<dbReference type="EMBL" id="FODE01000007">
    <property type="protein sequence ID" value="SEN45370.1"/>
    <property type="molecule type" value="Genomic_DNA"/>
</dbReference>
<dbReference type="Pfam" id="PF06055">
    <property type="entry name" value="ExoD"/>
    <property type="match status" value="1"/>
</dbReference>
<keyword evidence="1" id="KW-0812">Transmembrane</keyword>
<dbReference type="OrthoDB" id="8550083at2"/>
<dbReference type="InterPro" id="IPR010331">
    <property type="entry name" value="ExoD"/>
</dbReference>
<dbReference type="AlphaFoldDB" id="A0A1H8GNF8"/>
<gene>
    <name evidence="2" type="ORF">SAMN04489859_100756</name>
</gene>
<dbReference type="RefSeq" id="WP_090611124.1">
    <property type="nucleotide sequence ID" value="NZ_CP067124.1"/>
</dbReference>
<keyword evidence="3" id="KW-1185">Reference proteome</keyword>
<proteinExistence type="predicted"/>
<keyword evidence="1" id="KW-1133">Transmembrane helix</keyword>
<feature type="transmembrane region" description="Helical" evidence="1">
    <location>
        <begin position="136"/>
        <end position="155"/>
    </location>
</feature>
<evidence type="ECO:0000313" key="2">
    <source>
        <dbReference type="EMBL" id="SEN45370.1"/>
    </source>
</evidence>
<evidence type="ECO:0000313" key="3">
    <source>
        <dbReference type="Proteomes" id="UP000199054"/>
    </source>
</evidence>
<organism evidence="2 3">
    <name type="scientific">Paracoccus alcaliphilus</name>
    <dbReference type="NCBI Taxonomy" id="34002"/>
    <lineage>
        <taxon>Bacteria</taxon>
        <taxon>Pseudomonadati</taxon>
        <taxon>Pseudomonadota</taxon>
        <taxon>Alphaproteobacteria</taxon>
        <taxon>Rhodobacterales</taxon>
        <taxon>Paracoccaceae</taxon>
        <taxon>Paracoccus</taxon>
    </lineage>
</organism>
<evidence type="ECO:0000256" key="1">
    <source>
        <dbReference type="SAM" id="Phobius"/>
    </source>
</evidence>
<dbReference type="PANTHER" id="PTHR41795:SF1">
    <property type="entry name" value="EXOPOLYSACCHARIDE SYNTHESIS PROTEIN"/>
    <property type="match status" value="1"/>
</dbReference>
<dbReference type="STRING" id="34002.SAMN04489859_100756"/>
<protein>
    <submittedName>
        <fullName evidence="2">Uncharacterized conserved protein</fullName>
    </submittedName>
</protein>
<accession>A0A1H8GNF8</accession>
<name>A0A1H8GNF8_9RHOB</name>
<reference evidence="2 3" key="1">
    <citation type="submission" date="2016-10" db="EMBL/GenBank/DDBJ databases">
        <authorList>
            <person name="de Groot N.N."/>
        </authorList>
    </citation>
    <scope>NUCLEOTIDE SEQUENCE [LARGE SCALE GENOMIC DNA]</scope>
    <source>
        <strain evidence="2 3">DSM 8512</strain>
    </source>
</reference>